<comment type="caution">
    <text evidence="1">The sequence shown here is derived from an EMBL/GenBank/DDBJ whole genome shotgun (WGS) entry which is preliminary data.</text>
</comment>
<dbReference type="Proteomes" id="UP001152747">
    <property type="component" value="Unassembled WGS sequence"/>
</dbReference>
<protein>
    <submittedName>
        <fullName evidence="1">Uncharacterized protein</fullName>
    </submittedName>
</protein>
<proteinExistence type="predicted"/>
<reference evidence="1" key="1">
    <citation type="submission" date="2022-11" db="EMBL/GenBank/DDBJ databases">
        <authorList>
            <person name="Kikuchi T."/>
        </authorList>
    </citation>
    <scope>NUCLEOTIDE SEQUENCE</scope>
    <source>
        <strain evidence="1">PS1010</strain>
    </source>
</reference>
<evidence type="ECO:0000313" key="2">
    <source>
        <dbReference type="Proteomes" id="UP001152747"/>
    </source>
</evidence>
<keyword evidence="2" id="KW-1185">Reference proteome</keyword>
<accession>A0A9P1J183</accession>
<organism evidence="1 2">
    <name type="scientific">Caenorhabditis angaria</name>
    <dbReference type="NCBI Taxonomy" id="860376"/>
    <lineage>
        <taxon>Eukaryota</taxon>
        <taxon>Metazoa</taxon>
        <taxon>Ecdysozoa</taxon>
        <taxon>Nematoda</taxon>
        <taxon>Chromadorea</taxon>
        <taxon>Rhabditida</taxon>
        <taxon>Rhabditina</taxon>
        <taxon>Rhabditomorpha</taxon>
        <taxon>Rhabditoidea</taxon>
        <taxon>Rhabditidae</taxon>
        <taxon>Peloderinae</taxon>
        <taxon>Caenorhabditis</taxon>
    </lineage>
</organism>
<gene>
    <name evidence="1" type="ORF">CAMP_LOCUS16514</name>
</gene>
<evidence type="ECO:0000313" key="1">
    <source>
        <dbReference type="EMBL" id="CAI5453877.1"/>
    </source>
</evidence>
<sequence>MGSYLSRRREALAAQPPQYNSRANVYEVAPSKAERIENEKERRIQIELARQQHQLQHIPYPPGFIDHSLNYERGIHRKKLVNHLGPK</sequence>
<name>A0A9P1J183_9PELO</name>
<dbReference type="EMBL" id="CANHGI010000006">
    <property type="protein sequence ID" value="CAI5453877.1"/>
    <property type="molecule type" value="Genomic_DNA"/>
</dbReference>
<dbReference type="AlphaFoldDB" id="A0A9P1J183"/>